<evidence type="ECO:0000256" key="1">
    <source>
        <dbReference type="SAM" id="SignalP"/>
    </source>
</evidence>
<dbReference type="Pfam" id="PF13585">
    <property type="entry name" value="CHU_C"/>
    <property type="match status" value="1"/>
</dbReference>
<protein>
    <recommendedName>
        <fullName evidence="2">Ig-like domain-containing protein</fullName>
    </recommendedName>
</protein>
<name>A0A5C7FER5_9BACT</name>
<dbReference type="InterPro" id="IPR007110">
    <property type="entry name" value="Ig-like_dom"/>
</dbReference>
<dbReference type="SUPFAM" id="SSF49384">
    <property type="entry name" value="Carbohydrate-binding domain"/>
    <property type="match status" value="1"/>
</dbReference>
<dbReference type="AlphaFoldDB" id="A0A5C7FER5"/>
<evidence type="ECO:0000259" key="2">
    <source>
        <dbReference type="PROSITE" id="PS50835"/>
    </source>
</evidence>
<evidence type="ECO:0000313" key="4">
    <source>
        <dbReference type="Proteomes" id="UP000321907"/>
    </source>
</evidence>
<dbReference type="RefSeq" id="WP_147931910.1">
    <property type="nucleotide sequence ID" value="NZ_VOXD01000028.1"/>
</dbReference>
<feature type="domain" description="Ig-like" evidence="2">
    <location>
        <begin position="313"/>
        <end position="428"/>
    </location>
</feature>
<keyword evidence="1" id="KW-0732">Signal</keyword>
<evidence type="ECO:0000313" key="3">
    <source>
        <dbReference type="EMBL" id="TXF88001.1"/>
    </source>
</evidence>
<feature type="chain" id="PRO_5023068144" description="Ig-like domain-containing protein" evidence="1">
    <location>
        <begin position="21"/>
        <end position="972"/>
    </location>
</feature>
<dbReference type="Gene3D" id="2.60.40.680">
    <property type="match status" value="1"/>
</dbReference>
<proteinExistence type="predicted"/>
<feature type="signal peptide" evidence="1">
    <location>
        <begin position="1"/>
        <end position="20"/>
    </location>
</feature>
<dbReference type="Proteomes" id="UP000321907">
    <property type="component" value="Unassembled WGS sequence"/>
</dbReference>
<sequence>MSFLKQVLIMLFIGSVNLIAQDDPRLVVNDAIACSTNTVSVAVTTEGFVNVIDIVFNLDWNTDSLELIDVIYPQQDDLPLGYQYNEAINKFSFSSTDLISSPLSDTTTLMDGDTLLILHFNVRARSAEQVIQSTFFSALFSLMLFNDSGTLAETDITIVPGVVSIETSCEPEHQSEPNLYIGSVAACKGDTIKIPVTVDNFARVIDMIFSLDWNADSLKFIEVDYPQGDNLPINYQVNDQLGKYLFASTDLINSPINDTTTLRNGDTLLCLRFEVLAETTSQTVQSTFTPGLFNLILYESMGELEELDITINPGTVTLNSEVINFTVQPDTISCEHPQAELLAVSENQGTTFTWYQNGALVAEGAEFLTNDSGVFNVVAENEAACQSESQVEVSIDTIMAQPQVQGGVITCRVDSVQLNAIDLQVNYSYSWRNTSNVLSNGPTHSVTEPGLYNLVSINTDNGCRDTSFITVDIDTIPPEIELMTGEITCSQLSVPLAFSSATPNLLSTWRTNGGVPLPTPTAQNPGVYSVIITNPINGCTILDSVLVRRNQTPPAYSVSEQGQVILNCRQTEETISVDYEGDYSIAWSDEPGTITATNDSILITAPGEVLLIVTNNDNGCKDSTRLSVIAETQPPAVNIVAPVTFNCNLGTAFVEIMGSNTSSYEWSHLNGGTVAAVTSDSFLVVLPGRLILKTTDNLTGCQRSDTIVINSASDQLAFSGLIIDPGSCNSTMDASLMLGEGRGGTGPYTYTFEGQNYLPFQIIEDLAPGSYELTINDSGNCSKDTVLVLEPAEELQFSIIGNNQTVALGETIEMSLSGGFNPDFTYTIDWMTSDTTCTGCETFSLNPQQTDDFTVNIFRSDGCSQVLSGGYIVDRRPDIYLPTAFSPNGDGINDNLIPLYGPQVEKITEFLIYDRWGKECYRFSTQRGFYPEGWNGIHNGKSSPPGAYVAIVTFRLSDGTPYTLSQSFNLLR</sequence>
<reference evidence="3 4" key="1">
    <citation type="submission" date="2019-08" db="EMBL/GenBank/DDBJ databases">
        <title>Lewinella sp. strain SSH13 Genome sequencing and assembly.</title>
        <authorList>
            <person name="Kim I."/>
        </authorList>
    </citation>
    <scope>NUCLEOTIDE SEQUENCE [LARGE SCALE GENOMIC DNA]</scope>
    <source>
        <strain evidence="3 4">SSH13</strain>
    </source>
</reference>
<dbReference type="GO" id="GO:0030246">
    <property type="term" value="F:carbohydrate binding"/>
    <property type="evidence" value="ECO:0007669"/>
    <property type="project" value="InterPro"/>
</dbReference>
<keyword evidence="4" id="KW-1185">Reference proteome</keyword>
<dbReference type="InterPro" id="IPR008965">
    <property type="entry name" value="CBM2/CBM3_carb-bd_dom_sf"/>
</dbReference>
<dbReference type="EMBL" id="VOXD01000028">
    <property type="protein sequence ID" value="TXF88001.1"/>
    <property type="molecule type" value="Genomic_DNA"/>
</dbReference>
<dbReference type="PROSITE" id="PS50835">
    <property type="entry name" value="IG_LIKE"/>
    <property type="match status" value="1"/>
</dbReference>
<comment type="caution">
    <text evidence="3">The sequence shown here is derived from an EMBL/GenBank/DDBJ whole genome shotgun (WGS) entry which is preliminary data.</text>
</comment>
<organism evidence="3 4">
    <name type="scientific">Neolewinella aurantiaca</name>
    <dbReference type="NCBI Taxonomy" id="2602767"/>
    <lineage>
        <taxon>Bacteria</taxon>
        <taxon>Pseudomonadati</taxon>
        <taxon>Bacteroidota</taxon>
        <taxon>Saprospiria</taxon>
        <taxon>Saprospirales</taxon>
        <taxon>Lewinellaceae</taxon>
        <taxon>Neolewinella</taxon>
    </lineage>
</organism>
<gene>
    <name evidence="3" type="ORF">FUA23_16710</name>
</gene>
<accession>A0A5C7FER5</accession>
<dbReference type="OrthoDB" id="635358at2"/>